<feature type="compositionally biased region" description="Basic residues" evidence="1">
    <location>
        <begin position="1"/>
        <end position="12"/>
    </location>
</feature>
<protein>
    <submittedName>
        <fullName evidence="2">Uncharacterized protein</fullName>
    </submittedName>
</protein>
<dbReference type="AlphaFoldDB" id="A0A6J4VBG9"/>
<name>A0A6J4VBG9_9BACT</name>
<feature type="non-terminal residue" evidence="2">
    <location>
        <position position="28"/>
    </location>
</feature>
<feature type="region of interest" description="Disordered" evidence="1">
    <location>
        <begin position="1"/>
        <end position="28"/>
    </location>
</feature>
<proteinExistence type="predicted"/>
<gene>
    <name evidence="2" type="ORF">AVDCRST_MAG33-2584</name>
</gene>
<sequence>EGTRDRQRHRPRASPSCRLRLGASEAGP</sequence>
<reference evidence="2" key="1">
    <citation type="submission" date="2020-02" db="EMBL/GenBank/DDBJ databases">
        <authorList>
            <person name="Meier V. D."/>
        </authorList>
    </citation>
    <scope>NUCLEOTIDE SEQUENCE</scope>
    <source>
        <strain evidence="2">AVDCRST_MAG33</strain>
    </source>
</reference>
<evidence type="ECO:0000256" key="1">
    <source>
        <dbReference type="SAM" id="MobiDB-lite"/>
    </source>
</evidence>
<dbReference type="EMBL" id="CADCWK010000303">
    <property type="protein sequence ID" value="CAA9571576.1"/>
    <property type="molecule type" value="Genomic_DNA"/>
</dbReference>
<evidence type="ECO:0000313" key="2">
    <source>
        <dbReference type="EMBL" id="CAA9571576.1"/>
    </source>
</evidence>
<accession>A0A6J4VBG9</accession>
<organism evidence="2">
    <name type="scientific">uncultured Thermomicrobiales bacterium</name>
    <dbReference type="NCBI Taxonomy" id="1645740"/>
    <lineage>
        <taxon>Bacteria</taxon>
        <taxon>Pseudomonadati</taxon>
        <taxon>Thermomicrobiota</taxon>
        <taxon>Thermomicrobia</taxon>
        <taxon>Thermomicrobiales</taxon>
        <taxon>environmental samples</taxon>
    </lineage>
</organism>
<feature type="non-terminal residue" evidence="2">
    <location>
        <position position="1"/>
    </location>
</feature>